<dbReference type="Proteomes" id="UP000735302">
    <property type="component" value="Unassembled WGS sequence"/>
</dbReference>
<feature type="compositionally biased region" description="Polar residues" evidence="1">
    <location>
        <begin position="82"/>
        <end position="93"/>
    </location>
</feature>
<reference evidence="2 3" key="1">
    <citation type="journal article" date="2021" name="Elife">
        <title>Chloroplast acquisition without the gene transfer in kleptoplastic sea slugs, Plakobranchus ocellatus.</title>
        <authorList>
            <person name="Maeda T."/>
            <person name="Takahashi S."/>
            <person name="Yoshida T."/>
            <person name="Shimamura S."/>
            <person name="Takaki Y."/>
            <person name="Nagai Y."/>
            <person name="Toyoda A."/>
            <person name="Suzuki Y."/>
            <person name="Arimoto A."/>
            <person name="Ishii H."/>
            <person name="Satoh N."/>
            <person name="Nishiyama T."/>
            <person name="Hasebe M."/>
            <person name="Maruyama T."/>
            <person name="Minagawa J."/>
            <person name="Obokata J."/>
            <person name="Shigenobu S."/>
        </authorList>
    </citation>
    <scope>NUCLEOTIDE SEQUENCE [LARGE SCALE GENOMIC DNA]</scope>
</reference>
<protein>
    <submittedName>
        <fullName evidence="2">Uncharacterized protein</fullName>
    </submittedName>
</protein>
<keyword evidence="3" id="KW-1185">Reference proteome</keyword>
<evidence type="ECO:0000256" key="1">
    <source>
        <dbReference type="SAM" id="MobiDB-lite"/>
    </source>
</evidence>
<dbReference type="EMBL" id="BLXT01003741">
    <property type="protein sequence ID" value="GFO04778.1"/>
    <property type="molecule type" value="Genomic_DNA"/>
</dbReference>
<gene>
    <name evidence="2" type="ORF">PoB_003128300</name>
</gene>
<evidence type="ECO:0000313" key="2">
    <source>
        <dbReference type="EMBL" id="GFO04778.1"/>
    </source>
</evidence>
<name>A0AAV4ABZ2_9GAST</name>
<dbReference type="AlphaFoldDB" id="A0AAV4ABZ2"/>
<organism evidence="2 3">
    <name type="scientific">Plakobranchus ocellatus</name>
    <dbReference type="NCBI Taxonomy" id="259542"/>
    <lineage>
        <taxon>Eukaryota</taxon>
        <taxon>Metazoa</taxon>
        <taxon>Spiralia</taxon>
        <taxon>Lophotrochozoa</taxon>
        <taxon>Mollusca</taxon>
        <taxon>Gastropoda</taxon>
        <taxon>Heterobranchia</taxon>
        <taxon>Euthyneura</taxon>
        <taxon>Panpulmonata</taxon>
        <taxon>Sacoglossa</taxon>
        <taxon>Placobranchoidea</taxon>
        <taxon>Plakobranchidae</taxon>
        <taxon>Plakobranchus</taxon>
    </lineage>
</organism>
<accession>A0AAV4ABZ2</accession>
<sequence length="99" mass="10609">MLVEAVRKLEALLVLLSDVSLLYPQLILVSVYPSLKQCLVLTDMPLSFPPSLASCLSSRVTGSEAQVRPGVRSVPDPGLVRQPSSTLSCNSDLISHDCS</sequence>
<evidence type="ECO:0000313" key="3">
    <source>
        <dbReference type="Proteomes" id="UP000735302"/>
    </source>
</evidence>
<feature type="region of interest" description="Disordered" evidence="1">
    <location>
        <begin position="66"/>
        <end position="99"/>
    </location>
</feature>
<comment type="caution">
    <text evidence="2">The sequence shown here is derived from an EMBL/GenBank/DDBJ whole genome shotgun (WGS) entry which is preliminary data.</text>
</comment>
<proteinExistence type="predicted"/>